<dbReference type="Gene3D" id="3.30.457.10">
    <property type="entry name" value="Copper amine oxidase-like, N-terminal domain"/>
    <property type="match status" value="1"/>
</dbReference>
<organism evidence="2 3">
    <name type="scientific">Bacillus chungangensis</name>
    <dbReference type="NCBI Taxonomy" id="587633"/>
    <lineage>
        <taxon>Bacteria</taxon>
        <taxon>Bacillati</taxon>
        <taxon>Bacillota</taxon>
        <taxon>Bacilli</taxon>
        <taxon>Bacillales</taxon>
        <taxon>Bacillaceae</taxon>
        <taxon>Bacillus</taxon>
    </lineage>
</organism>
<feature type="domain" description="Copper amine oxidase-like N-terminal" evidence="1">
    <location>
        <begin position="35"/>
        <end position="81"/>
    </location>
</feature>
<protein>
    <recommendedName>
        <fullName evidence="1">Copper amine oxidase-like N-terminal domain-containing protein</fullName>
    </recommendedName>
</protein>
<name>A0ABT9WXM7_9BACI</name>
<sequence>MKKRMFLLGLTIGIAIASSTTVLAGEYVKAFLFPVNLFINGEEKQLPKKINFLKYNNHTYVPLRFVAESLGAKVGYVDESNNKKSTITINFPNQETSEDSPIAQGLIYHVGLDRYFKWASKTEDYSLESFQQAFNLTDQDVHSIIRYFSSWNLPVIPPEYHVFDDVAYSIPDFLISYVGRKEFGAWAETVDRISLADFQQHFKLSDEKVRDIEYQFLQKKSPKAKGASKGYDISQFGKNHLFIEKQLRKLLQQPPKGTILEQKSSQEEWLNAVAFDKGTLIVDFNESFVKQVGPIYTMDVNELQSILNEIVFRYDKVNKVYYQVDGSYADWEFWFGFGGDGETRVK</sequence>
<dbReference type="Proteomes" id="UP001223586">
    <property type="component" value="Unassembled WGS sequence"/>
</dbReference>
<comment type="caution">
    <text evidence="2">The sequence shown here is derived from an EMBL/GenBank/DDBJ whole genome shotgun (WGS) entry which is preliminary data.</text>
</comment>
<evidence type="ECO:0000259" key="1">
    <source>
        <dbReference type="Pfam" id="PF07833"/>
    </source>
</evidence>
<dbReference type="InterPro" id="IPR036582">
    <property type="entry name" value="Mao_N_sf"/>
</dbReference>
<accession>A0ABT9WXM7</accession>
<reference evidence="2 3" key="1">
    <citation type="submission" date="2023-07" db="EMBL/GenBank/DDBJ databases">
        <title>Genomic Encyclopedia of Type Strains, Phase IV (KMG-IV): sequencing the most valuable type-strain genomes for metagenomic binning, comparative biology and taxonomic classification.</title>
        <authorList>
            <person name="Goeker M."/>
        </authorList>
    </citation>
    <scope>NUCLEOTIDE SEQUENCE [LARGE SCALE GENOMIC DNA]</scope>
    <source>
        <strain evidence="2 3">DSM 23837</strain>
    </source>
</reference>
<dbReference type="EMBL" id="JAUSTT010000032">
    <property type="protein sequence ID" value="MDQ0178043.1"/>
    <property type="molecule type" value="Genomic_DNA"/>
</dbReference>
<dbReference type="InterPro" id="IPR012854">
    <property type="entry name" value="Cu_amine_oxidase-like_N"/>
</dbReference>
<evidence type="ECO:0000313" key="2">
    <source>
        <dbReference type="EMBL" id="MDQ0178043.1"/>
    </source>
</evidence>
<keyword evidence="3" id="KW-1185">Reference proteome</keyword>
<dbReference type="RefSeq" id="WP_307232553.1">
    <property type="nucleotide sequence ID" value="NZ_JAUSTT010000032.1"/>
</dbReference>
<dbReference type="SUPFAM" id="SSF55383">
    <property type="entry name" value="Copper amine oxidase, domain N"/>
    <property type="match status" value="1"/>
</dbReference>
<evidence type="ECO:0000313" key="3">
    <source>
        <dbReference type="Proteomes" id="UP001223586"/>
    </source>
</evidence>
<dbReference type="Pfam" id="PF07833">
    <property type="entry name" value="Cu_amine_oxidN1"/>
    <property type="match status" value="1"/>
</dbReference>
<gene>
    <name evidence="2" type="ORF">J2S08_003937</name>
</gene>
<proteinExistence type="predicted"/>